<dbReference type="SUPFAM" id="SSF81296">
    <property type="entry name" value="E set domains"/>
    <property type="match status" value="1"/>
</dbReference>
<organism evidence="3 4">
    <name type="scientific">Nibricoccus aquaticus</name>
    <dbReference type="NCBI Taxonomy" id="2576891"/>
    <lineage>
        <taxon>Bacteria</taxon>
        <taxon>Pseudomonadati</taxon>
        <taxon>Verrucomicrobiota</taxon>
        <taxon>Opitutia</taxon>
        <taxon>Opitutales</taxon>
        <taxon>Opitutaceae</taxon>
        <taxon>Nibricoccus</taxon>
    </lineage>
</organism>
<proteinExistence type="inferred from homology"/>
<keyword evidence="3" id="KW-0378">Hydrolase</keyword>
<comment type="similarity">
    <text evidence="1">Belongs to the glycosyl hydrolase 13 family.</text>
</comment>
<dbReference type="Gene3D" id="2.60.40.10">
    <property type="entry name" value="Immunoglobulins"/>
    <property type="match status" value="2"/>
</dbReference>
<accession>A0A290Q4H0</accession>
<dbReference type="SUPFAM" id="SSF51445">
    <property type="entry name" value="(Trans)glycosidases"/>
    <property type="match status" value="1"/>
</dbReference>
<evidence type="ECO:0000313" key="3">
    <source>
        <dbReference type="EMBL" id="ATC63384.1"/>
    </source>
</evidence>
<dbReference type="InterPro" id="IPR013783">
    <property type="entry name" value="Ig-like_fold"/>
</dbReference>
<dbReference type="EMBL" id="CP023344">
    <property type="protein sequence ID" value="ATC63384.1"/>
    <property type="molecule type" value="Genomic_DNA"/>
</dbReference>
<evidence type="ECO:0000313" key="4">
    <source>
        <dbReference type="Proteomes" id="UP000217265"/>
    </source>
</evidence>
<dbReference type="AlphaFoldDB" id="A0A290Q4H0"/>
<dbReference type="PANTHER" id="PTHR43002">
    <property type="entry name" value="GLYCOGEN DEBRANCHING ENZYME"/>
    <property type="match status" value="1"/>
</dbReference>
<evidence type="ECO:0000256" key="1">
    <source>
        <dbReference type="ARBA" id="ARBA00008061"/>
    </source>
</evidence>
<dbReference type="InterPro" id="IPR017853">
    <property type="entry name" value="GH"/>
</dbReference>
<dbReference type="Pfam" id="PF00128">
    <property type="entry name" value="Alpha-amylase"/>
    <property type="match status" value="1"/>
</dbReference>
<dbReference type="KEGG" id="vbh:CMV30_05125"/>
<dbReference type="RefSeq" id="WP_096055016.1">
    <property type="nucleotide sequence ID" value="NZ_CP023344.1"/>
</dbReference>
<dbReference type="GO" id="GO:0004553">
    <property type="term" value="F:hydrolase activity, hydrolyzing O-glycosyl compounds"/>
    <property type="evidence" value="ECO:0007669"/>
    <property type="project" value="InterPro"/>
</dbReference>
<keyword evidence="4" id="KW-1185">Reference proteome</keyword>
<feature type="domain" description="Glycosyl hydrolase family 13 catalytic" evidence="2">
    <location>
        <begin position="363"/>
        <end position="685"/>
    </location>
</feature>
<evidence type="ECO:0000259" key="2">
    <source>
        <dbReference type="SMART" id="SM00642"/>
    </source>
</evidence>
<dbReference type="Gene3D" id="3.20.20.80">
    <property type="entry name" value="Glycosidases"/>
    <property type="match status" value="1"/>
</dbReference>
<dbReference type="SMART" id="SM00642">
    <property type="entry name" value="Aamy"/>
    <property type="match status" value="1"/>
</dbReference>
<dbReference type="Proteomes" id="UP000217265">
    <property type="component" value="Chromosome"/>
</dbReference>
<reference evidence="3 4" key="1">
    <citation type="submission" date="2017-09" db="EMBL/GenBank/DDBJ databases">
        <title>Complete genome sequence of Verrucomicrobial strain HZ-65, isolated from freshwater.</title>
        <authorList>
            <person name="Choi A."/>
        </authorList>
    </citation>
    <scope>NUCLEOTIDE SEQUENCE [LARGE SCALE GENOMIC DNA]</scope>
    <source>
        <strain evidence="3 4">HZ-65</strain>
    </source>
</reference>
<dbReference type="GO" id="GO:0005975">
    <property type="term" value="P:carbohydrate metabolic process"/>
    <property type="evidence" value="ECO:0007669"/>
    <property type="project" value="InterPro"/>
</dbReference>
<sequence>MAARERKIAQAWLDSPTSGKIELTHDWRARHTPPLVLAGIDAPRFETLTKVPDYVYGCDSAYFANKKGEIFFFLRVDRYPQLAAPGVSVFLAGDFNGWQSAVGNDEWRLKPATLAGDAVLLLSAKAEKFFGSPPMRFKFVTGDHQWQDVPAHAPNAVRDDTGNVNYIVDPGRTGQHLYQFTLIEPVDLSAGWTVTWQGGEGVPLRPGDYFYQLESKIALGALARGGESVFRLFAPRARRVELCVCERLSHQATPHRYQLVKREDHVWEVTLTQNLHGWYYWYQVDGPKDSLGLFDPEKRILDPYALATVDRSGPGIVLDRAQIAVADRSFKTPAWQDLVVAEAHVRDLVALAPIKLRAEERLGFSGLKQWVESPEFYLHNLGVNCVELQPIQEADNRSREEYQWGYMTANYFAPASAFALEPEKASGIREFQELVAAFHRRGIAVILDVVYNHVGEPPHLLFVDKLYYFDVGADGALSNWSGCGNDIRAQSAMALRLIIDSCAHLIETFGIDGFRFDLADLVGLEALKEIEVAMKRIKPDVILIAEPWSFKGHIGGALRDTGWASWNDGYRNFVRDFVRGGASREGYEYFLKGSPWHYAKWPAQTINYVESHDDRTWIDVITENADNNGHSPTANDRRRTHLMAAILFSSIGIPMVSAGQDFLRSKHGVNNTYLRGDLNALDYRRIYRFPASHAYFADWIAFRLSETGKLLRLFSRPADSYFRFIFAPDSTATATIFNADRSLGPQRLLFAVNPTLGDAFIPVGTELAGLRWKQLADHERFFPAGPVRHAEPVETDLFIPALGCGLWVEEGAIS</sequence>
<protein>
    <submittedName>
        <fullName evidence="3">Glycoside hydrolase family 1</fullName>
    </submittedName>
</protein>
<gene>
    <name evidence="3" type="ORF">CMV30_05125</name>
</gene>
<dbReference type="InterPro" id="IPR014756">
    <property type="entry name" value="Ig_E-set"/>
</dbReference>
<dbReference type="OrthoDB" id="9761875at2"/>
<dbReference type="InterPro" id="IPR004193">
    <property type="entry name" value="Glyco_hydro_13_N"/>
</dbReference>
<dbReference type="Pfam" id="PF02922">
    <property type="entry name" value="CBM_48"/>
    <property type="match status" value="1"/>
</dbReference>
<name>A0A290Q4H0_9BACT</name>
<dbReference type="InterPro" id="IPR006047">
    <property type="entry name" value="GH13_cat_dom"/>
</dbReference>